<dbReference type="PRINTS" id="PR00778">
    <property type="entry name" value="HTHARSR"/>
</dbReference>
<proteinExistence type="predicted"/>
<dbReference type="PROSITE" id="PS50987">
    <property type="entry name" value="HTH_ARSR_2"/>
    <property type="match status" value="1"/>
</dbReference>
<dbReference type="InterPro" id="IPR001845">
    <property type="entry name" value="HTH_ArsR_DNA-bd_dom"/>
</dbReference>
<dbReference type="InterPro" id="IPR036390">
    <property type="entry name" value="WH_DNA-bd_sf"/>
</dbReference>
<keyword evidence="3" id="KW-0804">Transcription</keyword>
<dbReference type="PANTHER" id="PTHR43132:SF2">
    <property type="entry name" value="ARSENICAL RESISTANCE OPERON REPRESSOR ARSR-RELATED"/>
    <property type="match status" value="1"/>
</dbReference>
<dbReference type="InterPro" id="IPR051011">
    <property type="entry name" value="Metal_resp_trans_reg"/>
</dbReference>
<feature type="domain" description="HTH arsR-type" evidence="4">
    <location>
        <begin position="6"/>
        <end position="97"/>
    </location>
</feature>
<protein>
    <submittedName>
        <fullName evidence="5">Transcriptional regulator, ArsR family</fullName>
    </submittedName>
</protein>
<reference evidence="5" key="1">
    <citation type="journal article" date="2013" name="Syst. Appl. Microbiol.">
        <title>New insights into the archaeal diversity of a hypersaline microbial mat obtained by a metagenomic approach.</title>
        <authorList>
            <person name="Lopez-Lopez A."/>
            <person name="Richter M."/>
            <person name="Pena A."/>
            <person name="Tamames J."/>
            <person name="Rossello-Mora R."/>
        </authorList>
    </citation>
    <scope>NUCLEOTIDE SEQUENCE</scope>
</reference>
<dbReference type="EMBL" id="JX684085">
    <property type="protein sequence ID" value="AGF93209.1"/>
    <property type="molecule type" value="Genomic_DNA"/>
</dbReference>
<dbReference type="GO" id="GO:0003677">
    <property type="term" value="F:DNA binding"/>
    <property type="evidence" value="ECO:0007669"/>
    <property type="project" value="UniProtKB-KW"/>
</dbReference>
<keyword evidence="2" id="KW-0238">DNA-binding</keyword>
<evidence type="ECO:0000256" key="3">
    <source>
        <dbReference type="ARBA" id="ARBA00023163"/>
    </source>
</evidence>
<name>M1PVM9_9ZZZZ</name>
<keyword evidence="1" id="KW-0805">Transcription regulation</keyword>
<dbReference type="SUPFAM" id="SSF46785">
    <property type="entry name" value="Winged helix' DNA-binding domain"/>
    <property type="match status" value="1"/>
</dbReference>
<organism evidence="5">
    <name type="scientific">uncultured organism</name>
    <dbReference type="NCBI Taxonomy" id="155900"/>
    <lineage>
        <taxon>unclassified sequences</taxon>
        <taxon>environmental samples</taxon>
    </lineage>
</organism>
<evidence type="ECO:0000256" key="1">
    <source>
        <dbReference type="ARBA" id="ARBA00023015"/>
    </source>
</evidence>
<dbReference type="NCBIfam" id="NF033788">
    <property type="entry name" value="HTH_metalloreg"/>
    <property type="match status" value="1"/>
</dbReference>
<dbReference type="SMART" id="SM00418">
    <property type="entry name" value="HTH_ARSR"/>
    <property type="match status" value="1"/>
</dbReference>
<dbReference type="GO" id="GO:0003700">
    <property type="term" value="F:DNA-binding transcription factor activity"/>
    <property type="evidence" value="ECO:0007669"/>
    <property type="project" value="InterPro"/>
</dbReference>
<accession>M1PVM9</accession>
<dbReference type="PANTHER" id="PTHR43132">
    <property type="entry name" value="ARSENICAL RESISTANCE OPERON REPRESSOR ARSR-RELATED"/>
    <property type="match status" value="1"/>
</dbReference>
<dbReference type="Pfam" id="PF12840">
    <property type="entry name" value="HTH_20"/>
    <property type="match status" value="1"/>
</dbReference>
<sequence>MENIMQDMEKIEEKAKILKVLSHPIRLCIVRGLMEKEGYNVTEMQSCLNIPQSTLSQHLSKLKDLDILKVEKNGLERNYYVVDEDARSIVKTLFPKL</sequence>
<dbReference type="Gene3D" id="1.10.10.10">
    <property type="entry name" value="Winged helix-like DNA-binding domain superfamily/Winged helix DNA-binding domain"/>
    <property type="match status" value="1"/>
</dbReference>
<dbReference type="InterPro" id="IPR036388">
    <property type="entry name" value="WH-like_DNA-bd_sf"/>
</dbReference>
<dbReference type="CDD" id="cd00090">
    <property type="entry name" value="HTH_ARSR"/>
    <property type="match status" value="1"/>
</dbReference>
<dbReference type="AlphaFoldDB" id="M1PVM9"/>
<gene>
    <name evidence="5" type="ORF">FLSS-20_0010</name>
</gene>
<evidence type="ECO:0000313" key="5">
    <source>
        <dbReference type="EMBL" id="AGF93209.1"/>
    </source>
</evidence>
<dbReference type="InterPro" id="IPR011991">
    <property type="entry name" value="ArsR-like_HTH"/>
</dbReference>
<evidence type="ECO:0000256" key="2">
    <source>
        <dbReference type="ARBA" id="ARBA00023125"/>
    </source>
</evidence>
<evidence type="ECO:0000259" key="4">
    <source>
        <dbReference type="PROSITE" id="PS50987"/>
    </source>
</evidence>